<dbReference type="GO" id="GO:0003723">
    <property type="term" value="F:RNA binding"/>
    <property type="evidence" value="ECO:0007669"/>
    <property type="project" value="UniProtKB-KW"/>
</dbReference>
<keyword evidence="8" id="KW-0271">Exosome</keyword>
<proteinExistence type="inferred from homology"/>
<dbReference type="Gene3D" id="2.40.50.700">
    <property type="match status" value="1"/>
</dbReference>
<dbReference type="GO" id="GO:0006402">
    <property type="term" value="P:mRNA catabolic process"/>
    <property type="evidence" value="ECO:0007669"/>
    <property type="project" value="TreeGrafter"/>
</dbReference>
<comment type="caution">
    <text evidence="14">The sequence shown here is derived from an EMBL/GenBank/DDBJ whole genome shotgun (WGS) entry which is preliminary data.</text>
</comment>
<dbReference type="Pfam" id="PF00773">
    <property type="entry name" value="RNB"/>
    <property type="match status" value="1"/>
</dbReference>
<feature type="region of interest" description="Disordered" evidence="12">
    <location>
        <begin position="1134"/>
        <end position="1175"/>
    </location>
</feature>
<dbReference type="Proteomes" id="UP000275408">
    <property type="component" value="Unassembled WGS sequence"/>
</dbReference>
<dbReference type="PANTHER" id="PTHR23355">
    <property type="entry name" value="RIBONUCLEASE"/>
    <property type="match status" value="1"/>
</dbReference>
<dbReference type="InterPro" id="IPR050180">
    <property type="entry name" value="RNR_Ribonuclease"/>
</dbReference>
<evidence type="ECO:0000256" key="4">
    <source>
        <dbReference type="ARBA" id="ARBA00016366"/>
    </source>
</evidence>
<evidence type="ECO:0000256" key="11">
    <source>
        <dbReference type="ARBA" id="ARBA00022884"/>
    </source>
</evidence>
<dbReference type="SMART" id="SM00955">
    <property type="entry name" value="RNB"/>
    <property type="match status" value="1"/>
</dbReference>
<evidence type="ECO:0000256" key="6">
    <source>
        <dbReference type="ARBA" id="ARBA00022722"/>
    </source>
</evidence>
<dbReference type="InterPro" id="IPR033770">
    <property type="entry name" value="RRP44_S1"/>
</dbReference>
<keyword evidence="6" id="KW-0540">Nuclease</keyword>
<dbReference type="InterPro" id="IPR012340">
    <property type="entry name" value="NA-bd_OB-fold"/>
</dbReference>
<keyword evidence="15" id="KW-1185">Reference proteome</keyword>
<dbReference type="GO" id="GO:0016075">
    <property type="term" value="P:rRNA catabolic process"/>
    <property type="evidence" value="ECO:0007669"/>
    <property type="project" value="TreeGrafter"/>
</dbReference>
<comment type="similarity">
    <text evidence="3">Belongs to the RNR ribonuclease family.</text>
</comment>
<comment type="subcellular location">
    <subcellularLocation>
        <location evidence="2">Cytoplasm</location>
    </subcellularLocation>
</comment>
<dbReference type="InterPro" id="IPR033771">
    <property type="entry name" value="Rrp44_CSD1"/>
</dbReference>
<evidence type="ECO:0000256" key="5">
    <source>
        <dbReference type="ARBA" id="ARBA00022490"/>
    </source>
</evidence>
<keyword evidence="11" id="KW-0694">RNA-binding</keyword>
<dbReference type="Gene3D" id="2.40.50.140">
    <property type="entry name" value="Nucleic acid-binding proteins"/>
    <property type="match status" value="1"/>
</dbReference>
<gene>
    <name evidence="14" type="ORF">pdam_00009030</name>
</gene>
<evidence type="ECO:0000256" key="10">
    <source>
        <dbReference type="ARBA" id="ARBA00022842"/>
    </source>
</evidence>
<feature type="domain" description="RNB" evidence="13">
    <location>
        <begin position="624"/>
        <end position="981"/>
    </location>
</feature>
<keyword evidence="5" id="KW-0963">Cytoplasm</keyword>
<dbReference type="InterPro" id="IPR001900">
    <property type="entry name" value="RNase_II/R"/>
</dbReference>
<dbReference type="GO" id="GO:0010467">
    <property type="term" value="P:gene expression"/>
    <property type="evidence" value="ECO:0007669"/>
    <property type="project" value="UniProtKB-ARBA"/>
</dbReference>
<dbReference type="EMBL" id="RCHS01004063">
    <property type="protein sequence ID" value="RMX37972.1"/>
    <property type="molecule type" value="Genomic_DNA"/>
</dbReference>
<dbReference type="Gene3D" id="3.40.50.1010">
    <property type="entry name" value="5'-nuclease"/>
    <property type="match status" value="2"/>
</dbReference>
<dbReference type="STRING" id="46731.A0A3M6T9B7"/>
<protein>
    <recommendedName>
        <fullName evidence="4">DIS3-like exonuclease 1</fullName>
    </recommendedName>
</protein>
<comment type="cofactor">
    <cofactor evidence="1">
        <name>Mg(2+)</name>
        <dbReference type="ChEBI" id="CHEBI:18420"/>
    </cofactor>
</comment>
<dbReference type="Pfam" id="PF17215">
    <property type="entry name" value="Rrp44_S1"/>
    <property type="match status" value="1"/>
</dbReference>
<keyword evidence="7" id="KW-0378">Hydrolase</keyword>
<dbReference type="AlphaFoldDB" id="A0A3M6T9B7"/>
<evidence type="ECO:0000256" key="3">
    <source>
        <dbReference type="ARBA" id="ARBA00005785"/>
    </source>
</evidence>
<name>A0A3M6T9B7_POCDA</name>
<dbReference type="Pfam" id="PF17849">
    <property type="entry name" value="OB_Dis3"/>
    <property type="match status" value="1"/>
</dbReference>
<evidence type="ECO:0000313" key="15">
    <source>
        <dbReference type="Proteomes" id="UP000275408"/>
    </source>
</evidence>
<dbReference type="GO" id="GO:0019899">
    <property type="term" value="F:enzyme binding"/>
    <property type="evidence" value="ECO:0007669"/>
    <property type="project" value="UniProtKB-ARBA"/>
</dbReference>
<evidence type="ECO:0000313" key="14">
    <source>
        <dbReference type="EMBL" id="RMX37972.1"/>
    </source>
</evidence>
<evidence type="ECO:0000256" key="7">
    <source>
        <dbReference type="ARBA" id="ARBA00022801"/>
    </source>
</evidence>
<evidence type="ECO:0000256" key="8">
    <source>
        <dbReference type="ARBA" id="ARBA00022835"/>
    </source>
</evidence>
<feature type="compositionally biased region" description="Basic and acidic residues" evidence="12">
    <location>
        <begin position="1149"/>
        <end position="1174"/>
    </location>
</feature>
<evidence type="ECO:0000256" key="1">
    <source>
        <dbReference type="ARBA" id="ARBA00001946"/>
    </source>
</evidence>
<keyword evidence="9" id="KW-0269">Exonuclease</keyword>
<dbReference type="Pfam" id="PF17216">
    <property type="entry name" value="Rrp44_CSD1"/>
    <property type="match status" value="1"/>
</dbReference>
<dbReference type="CDD" id="cd09862">
    <property type="entry name" value="PIN_Rrp44-like"/>
    <property type="match status" value="1"/>
</dbReference>
<accession>A0A3M6T9B7</accession>
<reference evidence="14 15" key="1">
    <citation type="journal article" date="2018" name="Sci. Rep.">
        <title>Comparative analysis of the Pocillopora damicornis genome highlights role of immune system in coral evolution.</title>
        <authorList>
            <person name="Cunning R."/>
            <person name="Bay R.A."/>
            <person name="Gillette P."/>
            <person name="Baker A.C."/>
            <person name="Traylor-Knowles N."/>
        </authorList>
    </citation>
    <scope>NUCLEOTIDE SEQUENCE [LARGE SCALE GENOMIC DNA]</scope>
    <source>
        <strain evidence="14">RSMAS</strain>
        <tissue evidence="14">Whole animal</tissue>
    </source>
</reference>
<organism evidence="14 15">
    <name type="scientific">Pocillopora damicornis</name>
    <name type="common">Cauliflower coral</name>
    <name type="synonym">Millepora damicornis</name>
    <dbReference type="NCBI Taxonomy" id="46731"/>
    <lineage>
        <taxon>Eukaryota</taxon>
        <taxon>Metazoa</taxon>
        <taxon>Cnidaria</taxon>
        <taxon>Anthozoa</taxon>
        <taxon>Hexacorallia</taxon>
        <taxon>Scleractinia</taxon>
        <taxon>Astrocoeniina</taxon>
        <taxon>Pocilloporidae</taxon>
        <taxon>Pocillopora</taxon>
    </lineage>
</organism>
<dbReference type="Gene3D" id="2.40.50.690">
    <property type="match status" value="1"/>
</dbReference>
<dbReference type="PANTHER" id="PTHR23355:SF30">
    <property type="entry name" value="DIS3-LIKE EXONUCLEASE 1"/>
    <property type="match status" value="1"/>
</dbReference>
<dbReference type="OrthoDB" id="372421at2759"/>
<sequence length="1217" mass="139091">MIKTNKPLRLKTKTGRPLDVVREHYLQKDVPCHSEHNVVQFLEIFESAELQGEIFFETVVNYVQHQGGRKLHSQLKDIVNDNRQQSIIVSKEFCDGAYVPREPRETLEDWQWSFLVHLQWYYYNHLNQAMPLVILTEDQQVSRLFLEILESAELQGVIFFETVVNYLLRLKTKTGRLLDVVREHYLRKDVSCHSEVCAVCEQGNGTLLCKSLTHYVVPDCQVSRLFLEIFESEEIQGVIFFETVVNHVQHQGGRKLQSQLKDIVKDNRQQSIIFSNEFCDGAYVAREPRESLEEWQWRCIYTGAVWYYNHLNQAMPLVILTEDQQIVEKYGNKSAGVFIMRTEDYLTDFYPTCQSILELYYSLAAVNNEANESVSEASTKEYQEYLPAEVLEAGIKAGRFLQGCLNVNKHCAQDEAFVQKSGKGMSDSKDSLDSDVLITGMVNRNRAVHGDVVVVELFPKSQWKGRSMAIRSSDEGADESREDQSDVMPTGRVVGVVQRNWRDYVASFAENEETQGLRKQAGKVVVVPWDYRIPKIRISTRQVDSLRDHRIVVRIDLWEVNSMYPSGHFVRSLGPIGDLETEVQALMVEHTLAAPSFTEAQLKELPTNTTESPWVMSEAEIAKRRDLRKSHLIFSIDPKGCEDVDDTLSVRTLKRGQIELGVHIADVSHFVRPGSLTDAEAKSRSTTVYLADRRFDMLPEVLSADLCSLIGGVDRYAVSVMWVLDSEFNVLKTWFGRTVIRSSYKLFYEAAQAIADGETSDEELIKDIPELQEVDRTEASKRLSEIRKTVTKLMDIARVIKTRRTIHGALELEGVEVQVQLGDNKDIKDLIPKKPLEIHETVAECMIFANHWVAKKIAEAFPSAALLRHHPLPRKQHFSNLIHCAASKGFSIDTSSNKSLADSLDECVDPQDPNFNKACYFQSLHSTEMIDFSSLTKQKEESLKHEKLLLLRLKDCENNAPSRYEYCRQQVHRLLMAAVENDNNNQLPSNKELQETCHHINIKHRAAQNAQKESVDLFQCLFFQDLSEDDERRNCDAVIFSLRANGFLVLVPRYGLKGPVYLKDKTGQVVTSHISEESVYFGPGSLSCHEFHITVKNAVGSFDFRLFDHVQVRISVAEARAHAQSLKLDLLSMETRQSPPPGEMESQDEDSHKMKRSELIKEVKSSRNDQDKVVGTRQGLDSDFAKLKSEFGQTHESVSLYCLMEFFREMSLRDDDV</sequence>
<evidence type="ECO:0000256" key="12">
    <source>
        <dbReference type="SAM" id="MobiDB-lite"/>
    </source>
</evidence>
<evidence type="ECO:0000256" key="2">
    <source>
        <dbReference type="ARBA" id="ARBA00004496"/>
    </source>
</evidence>
<dbReference type="FunFam" id="3.40.50.1010:FF:000021">
    <property type="entry name" value="DIS3-like exonuclease 1 isoform X1"/>
    <property type="match status" value="1"/>
</dbReference>
<dbReference type="GO" id="GO:0000175">
    <property type="term" value="F:3'-5'-RNA exonuclease activity"/>
    <property type="evidence" value="ECO:0007669"/>
    <property type="project" value="TreeGrafter"/>
</dbReference>
<dbReference type="InterPro" id="IPR041505">
    <property type="entry name" value="Dis3_CSD2"/>
</dbReference>
<evidence type="ECO:0000256" key="9">
    <source>
        <dbReference type="ARBA" id="ARBA00022839"/>
    </source>
</evidence>
<dbReference type="SUPFAM" id="SSF50249">
    <property type="entry name" value="Nucleic acid-binding proteins"/>
    <property type="match status" value="3"/>
</dbReference>
<dbReference type="GO" id="GO:0000177">
    <property type="term" value="C:cytoplasmic exosome (RNase complex)"/>
    <property type="evidence" value="ECO:0007669"/>
    <property type="project" value="TreeGrafter"/>
</dbReference>
<keyword evidence="10" id="KW-0460">Magnesium</keyword>
<dbReference type="FunFam" id="2.40.50.700:FF:000004">
    <property type="entry name" value="Exosome complex exonuclease RRP44 homolog A"/>
    <property type="match status" value="1"/>
</dbReference>
<evidence type="ECO:0000259" key="13">
    <source>
        <dbReference type="SMART" id="SM00955"/>
    </source>
</evidence>